<feature type="transmembrane region" description="Helical" evidence="9">
    <location>
        <begin position="91"/>
        <end position="110"/>
    </location>
</feature>
<reference evidence="11 12" key="1">
    <citation type="submission" date="2019-07" db="EMBL/GenBank/DDBJ databases">
        <title>Genomic Encyclopedia of Archaeal and Bacterial Type Strains, Phase II (KMG-II): from individual species to whole genera.</title>
        <authorList>
            <person name="Goeker M."/>
        </authorList>
    </citation>
    <scope>NUCLEOTIDE SEQUENCE [LARGE SCALE GENOMIC DNA]</scope>
    <source>
        <strain evidence="11 12">ATCC BAA-1139</strain>
    </source>
</reference>
<keyword evidence="12" id="KW-1185">Reference proteome</keyword>
<evidence type="ECO:0000256" key="3">
    <source>
        <dbReference type="ARBA" id="ARBA00005840"/>
    </source>
</evidence>
<dbReference type="OrthoDB" id="9814290at2"/>
<proteinExistence type="inferred from homology"/>
<evidence type="ECO:0000259" key="10">
    <source>
        <dbReference type="Pfam" id="PF01578"/>
    </source>
</evidence>
<feature type="transmembrane region" description="Helical" evidence="9">
    <location>
        <begin position="67"/>
        <end position="84"/>
    </location>
</feature>
<comment type="function">
    <text evidence="1">Required for the export of heme to the periplasm for the biogenesis of c-type cytochromes.</text>
</comment>
<feature type="transmembrane region" description="Helical" evidence="9">
    <location>
        <begin position="130"/>
        <end position="154"/>
    </location>
</feature>
<feature type="transmembrane region" description="Helical" evidence="9">
    <location>
        <begin position="178"/>
        <end position="202"/>
    </location>
</feature>
<gene>
    <name evidence="11" type="ORF">JN12_03471</name>
</gene>
<evidence type="ECO:0000313" key="11">
    <source>
        <dbReference type="EMBL" id="TWJ14298.1"/>
    </source>
</evidence>
<keyword evidence="8 9" id="KW-0472">Membrane</keyword>
<comment type="caution">
    <text evidence="11">The sequence shown here is derived from an EMBL/GenBank/DDBJ whole genome shotgun (WGS) entry which is preliminary data.</text>
</comment>
<dbReference type="InterPro" id="IPR003557">
    <property type="entry name" value="Cyt_c_biogenesis_CcmC"/>
</dbReference>
<dbReference type="InterPro" id="IPR045062">
    <property type="entry name" value="Cyt_c_biogenesis_CcsA/CcmC"/>
</dbReference>
<evidence type="ECO:0000256" key="9">
    <source>
        <dbReference type="SAM" id="Phobius"/>
    </source>
</evidence>
<feature type="domain" description="Cytochrome c assembly protein" evidence="10">
    <location>
        <begin position="67"/>
        <end position="262"/>
    </location>
</feature>
<comment type="subcellular location">
    <subcellularLocation>
        <location evidence="2">Membrane</location>
        <topology evidence="2">Multi-pass membrane protein</topology>
    </subcellularLocation>
</comment>
<dbReference type="InterPro" id="IPR002541">
    <property type="entry name" value="Cyt_c_assembly"/>
</dbReference>
<dbReference type="Proteomes" id="UP000319449">
    <property type="component" value="Unassembled WGS sequence"/>
</dbReference>
<keyword evidence="5 9" id="KW-0812">Transmembrane</keyword>
<comment type="similarity">
    <text evidence="3">Belongs to the CcmC/CycZ/HelC family.</text>
</comment>
<keyword evidence="6" id="KW-0201">Cytochrome c-type biogenesis</keyword>
<dbReference type="GO" id="GO:0020037">
    <property type="term" value="F:heme binding"/>
    <property type="evidence" value="ECO:0007669"/>
    <property type="project" value="InterPro"/>
</dbReference>
<dbReference type="PANTHER" id="PTHR30071">
    <property type="entry name" value="HEME EXPORTER PROTEIN C"/>
    <property type="match status" value="1"/>
</dbReference>
<evidence type="ECO:0000256" key="4">
    <source>
        <dbReference type="ARBA" id="ARBA00016463"/>
    </source>
</evidence>
<accession>A0A562V921</accession>
<dbReference type="Pfam" id="PF01578">
    <property type="entry name" value="Cytochrom_C_asm"/>
    <property type="match status" value="1"/>
</dbReference>
<dbReference type="PANTHER" id="PTHR30071:SF1">
    <property type="entry name" value="CYTOCHROME B_B6 PROTEIN-RELATED"/>
    <property type="match status" value="1"/>
</dbReference>
<dbReference type="GO" id="GO:0015232">
    <property type="term" value="F:heme transmembrane transporter activity"/>
    <property type="evidence" value="ECO:0007669"/>
    <property type="project" value="InterPro"/>
</dbReference>
<dbReference type="RefSeq" id="WP_145025099.1">
    <property type="nucleotide sequence ID" value="NZ_VLLN01000029.1"/>
</dbReference>
<evidence type="ECO:0000256" key="7">
    <source>
        <dbReference type="ARBA" id="ARBA00022989"/>
    </source>
</evidence>
<evidence type="ECO:0000256" key="2">
    <source>
        <dbReference type="ARBA" id="ARBA00004141"/>
    </source>
</evidence>
<feature type="transmembrane region" description="Helical" evidence="9">
    <location>
        <begin position="243"/>
        <end position="264"/>
    </location>
</feature>
<dbReference type="AlphaFoldDB" id="A0A562V921"/>
<feature type="transmembrane region" description="Helical" evidence="9">
    <location>
        <begin position="6"/>
        <end position="24"/>
    </location>
</feature>
<feature type="transmembrane region" description="Helical" evidence="9">
    <location>
        <begin position="214"/>
        <end position="231"/>
    </location>
</feature>
<evidence type="ECO:0000256" key="1">
    <source>
        <dbReference type="ARBA" id="ARBA00002442"/>
    </source>
</evidence>
<feature type="transmembrane region" description="Helical" evidence="9">
    <location>
        <begin position="36"/>
        <end position="55"/>
    </location>
</feature>
<organism evidence="11 12">
    <name type="scientific">Geobacter argillaceus</name>
    <dbReference type="NCBI Taxonomy" id="345631"/>
    <lineage>
        <taxon>Bacteria</taxon>
        <taxon>Pseudomonadati</taxon>
        <taxon>Thermodesulfobacteriota</taxon>
        <taxon>Desulfuromonadia</taxon>
        <taxon>Geobacterales</taxon>
        <taxon>Geobacteraceae</taxon>
        <taxon>Geobacter</taxon>
    </lineage>
</organism>
<sequence>MIEVVFFWLAVAGYVASSIGYMISQLFGMDRFRRGAIFAAVTGLVFHSVSLGVRWNETGHGPYISTYEILSSDVWIAVLFFLLLQWRSRKLAGLGILVMPLSFLMMGFALTGSRDVRLLPPTLRSAWLVVHVVFAKLTVAAMLMAVALSIGYLLKRKRDGAGSVLLARLPDGRVLNDFIYRMVVFGFIALTIMIITGVIWGNYSWGSYWSWDPAQTWSLVVWFVYGSYLHGRMTFRWSGTLSAWFVIFAFVFSVFAFFVMPYFVKDLHSQYMAR</sequence>
<dbReference type="GO" id="GO:0005886">
    <property type="term" value="C:plasma membrane"/>
    <property type="evidence" value="ECO:0007669"/>
    <property type="project" value="TreeGrafter"/>
</dbReference>
<dbReference type="EMBL" id="VLLN01000029">
    <property type="protein sequence ID" value="TWJ14298.1"/>
    <property type="molecule type" value="Genomic_DNA"/>
</dbReference>
<evidence type="ECO:0000256" key="6">
    <source>
        <dbReference type="ARBA" id="ARBA00022748"/>
    </source>
</evidence>
<keyword evidence="7 9" id="KW-1133">Transmembrane helix</keyword>
<dbReference type="PRINTS" id="PR01386">
    <property type="entry name" value="CCMCBIOGNSIS"/>
</dbReference>
<evidence type="ECO:0000256" key="8">
    <source>
        <dbReference type="ARBA" id="ARBA00023136"/>
    </source>
</evidence>
<protein>
    <recommendedName>
        <fullName evidence="4">Heme exporter protein C</fullName>
    </recommendedName>
</protein>
<dbReference type="GO" id="GO:0017004">
    <property type="term" value="P:cytochrome complex assembly"/>
    <property type="evidence" value="ECO:0007669"/>
    <property type="project" value="UniProtKB-KW"/>
</dbReference>
<name>A0A562V921_9BACT</name>
<evidence type="ECO:0000256" key="5">
    <source>
        <dbReference type="ARBA" id="ARBA00022692"/>
    </source>
</evidence>
<evidence type="ECO:0000313" key="12">
    <source>
        <dbReference type="Proteomes" id="UP000319449"/>
    </source>
</evidence>